<dbReference type="EMBL" id="BK015250">
    <property type="protein sequence ID" value="DAD97921.1"/>
    <property type="molecule type" value="Genomic_DNA"/>
</dbReference>
<dbReference type="Pfam" id="PF05133">
    <property type="entry name" value="SPP1_portal"/>
    <property type="match status" value="1"/>
</dbReference>
<name>A0A8S5NTA5_9CAUD</name>
<protein>
    <submittedName>
        <fullName evidence="1">PORTAL PROTEIN</fullName>
    </submittedName>
</protein>
<accession>A0A8S5NTA5</accession>
<proteinExistence type="predicted"/>
<evidence type="ECO:0000313" key="1">
    <source>
        <dbReference type="EMBL" id="DAD97921.1"/>
    </source>
</evidence>
<sequence length="472" mass="54686">MLTTNEMWQAIIEGNSGISEREFLQSEIRKFLSGKDRKDMLTGRRYYKGEHDVLNKKRTTIIENGKLLELENIPNYKIIDNQIDDLVDQKVNYMLGKPLEIKTEDDRITDIFNRKFQRTLLNVCSDSQIAGKGYLYPYIDANGDIAFKRLKPENILPFWRDDDHTQLDAFVYMYDMEVYTPLGANQTVTFVEFYTKDKVKYYTYQNQNLYINQEKDEQRYINAGNVFYDWGQVPLVCFKGNHIEQPIINRVKCLQDALNDMYSMLTDNMMEDSRNTILVLKNYDGTDLADFRQKLAQYGAVKINTVNGDGGVETLHIEVNTANFQFIIHALKTAIIKNGRGFDAKDDRMANNPNQMNIMSMYSDIDLDSNQLEVEFQASFEKMLEFIGQYYKILGSNALDDVEFIFNKLTPVNEGEIINNCRNSVGIISNETIVANHPWTLDTNEELERLKKEQAELMPDFVIPNGGEEHGE</sequence>
<organism evidence="1">
    <name type="scientific">Siphoviridae sp. ctybZ1</name>
    <dbReference type="NCBI Taxonomy" id="2825746"/>
    <lineage>
        <taxon>Viruses</taxon>
        <taxon>Duplodnaviria</taxon>
        <taxon>Heunggongvirae</taxon>
        <taxon>Uroviricota</taxon>
        <taxon>Caudoviricetes</taxon>
    </lineage>
</organism>
<dbReference type="InterPro" id="IPR021145">
    <property type="entry name" value="Portal_protein_SPP1_Gp6-like"/>
</dbReference>
<reference evidence="1" key="1">
    <citation type="journal article" date="2021" name="Proc. Natl. Acad. Sci. U.S.A.">
        <title>A Catalog of Tens of Thousands of Viruses from Human Metagenomes Reveals Hidden Associations with Chronic Diseases.</title>
        <authorList>
            <person name="Tisza M.J."/>
            <person name="Buck C.B."/>
        </authorList>
    </citation>
    <scope>NUCLEOTIDE SEQUENCE</scope>
    <source>
        <strain evidence="1">CtybZ1</strain>
    </source>
</reference>